<protein>
    <submittedName>
        <fullName evidence="9">Acyl-CoA dehydrogenase family protein</fullName>
    </submittedName>
</protein>
<comment type="similarity">
    <text evidence="2 5">Belongs to the acyl-CoA dehydrogenase family.</text>
</comment>
<keyword evidence="3 5" id="KW-0285">Flavoprotein</keyword>
<feature type="domain" description="Acyl-CoA dehydrogenase/oxidase C-terminal" evidence="6">
    <location>
        <begin position="231"/>
        <end position="379"/>
    </location>
</feature>
<reference evidence="10" key="1">
    <citation type="journal article" date="2019" name="Int. J. Syst. Evol. Microbiol.">
        <title>The Global Catalogue of Microorganisms (GCM) 10K type strain sequencing project: providing services to taxonomists for standard genome sequencing and annotation.</title>
        <authorList>
            <consortium name="The Broad Institute Genomics Platform"/>
            <consortium name="The Broad Institute Genome Sequencing Center for Infectious Disease"/>
            <person name="Wu L."/>
            <person name="Ma J."/>
        </authorList>
    </citation>
    <scope>NUCLEOTIDE SEQUENCE [LARGE SCALE GENOMIC DNA]</scope>
    <source>
        <strain evidence="10">TISTR 1571</strain>
    </source>
</reference>
<dbReference type="Proteomes" id="UP001597452">
    <property type="component" value="Unassembled WGS sequence"/>
</dbReference>
<dbReference type="Pfam" id="PF02771">
    <property type="entry name" value="Acyl-CoA_dh_N"/>
    <property type="match status" value="1"/>
</dbReference>
<gene>
    <name evidence="9" type="ORF">ACFSW4_08120</name>
</gene>
<dbReference type="InterPro" id="IPR037069">
    <property type="entry name" value="AcylCoA_DH/ox_N_sf"/>
</dbReference>
<dbReference type="Gene3D" id="2.40.110.10">
    <property type="entry name" value="Butyryl-CoA Dehydrogenase, subunit A, domain 2"/>
    <property type="match status" value="1"/>
</dbReference>
<dbReference type="Gene3D" id="1.10.540.10">
    <property type="entry name" value="Acyl-CoA dehydrogenase/oxidase, N-terminal domain"/>
    <property type="match status" value="1"/>
</dbReference>
<comment type="caution">
    <text evidence="9">The sequence shown here is derived from an EMBL/GenBank/DDBJ whole genome shotgun (WGS) entry which is preliminary data.</text>
</comment>
<evidence type="ECO:0000259" key="7">
    <source>
        <dbReference type="Pfam" id="PF02770"/>
    </source>
</evidence>
<evidence type="ECO:0000313" key="9">
    <source>
        <dbReference type="EMBL" id="MFD2638825.1"/>
    </source>
</evidence>
<dbReference type="PANTHER" id="PTHR43884:SF12">
    <property type="entry name" value="ISOVALERYL-COA DEHYDROGENASE, MITOCHONDRIAL-RELATED"/>
    <property type="match status" value="1"/>
</dbReference>
<proteinExistence type="inferred from homology"/>
<dbReference type="RefSeq" id="WP_377328583.1">
    <property type="nucleotide sequence ID" value="NZ_JBHUMZ010000019.1"/>
</dbReference>
<comment type="cofactor">
    <cofactor evidence="1 5">
        <name>FAD</name>
        <dbReference type="ChEBI" id="CHEBI:57692"/>
    </cofactor>
</comment>
<dbReference type="Gene3D" id="1.20.140.10">
    <property type="entry name" value="Butyryl-CoA Dehydrogenase, subunit A, domain 3"/>
    <property type="match status" value="1"/>
</dbReference>
<dbReference type="PROSITE" id="PS00073">
    <property type="entry name" value="ACYL_COA_DH_2"/>
    <property type="match status" value="1"/>
</dbReference>
<keyword evidence="10" id="KW-1185">Reference proteome</keyword>
<dbReference type="EMBL" id="JBHUMZ010000019">
    <property type="protein sequence ID" value="MFD2638825.1"/>
    <property type="molecule type" value="Genomic_DNA"/>
</dbReference>
<evidence type="ECO:0000256" key="5">
    <source>
        <dbReference type="RuleBase" id="RU362125"/>
    </source>
</evidence>
<accession>A0ABW5QAS1</accession>
<dbReference type="Pfam" id="PF00441">
    <property type="entry name" value="Acyl-CoA_dh_1"/>
    <property type="match status" value="1"/>
</dbReference>
<dbReference type="InterPro" id="IPR009100">
    <property type="entry name" value="AcylCoA_DH/oxidase_NM_dom_sf"/>
</dbReference>
<keyword evidence="4 5" id="KW-0274">FAD</keyword>
<organism evidence="9 10">
    <name type="scientific">Piscibacillus salipiscarius</name>
    <dbReference type="NCBI Taxonomy" id="299480"/>
    <lineage>
        <taxon>Bacteria</taxon>
        <taxon>Bacillati</taxon>
        <taxon>Bacillota</taxon>
        <taxon>Bacilli</taxon>
        <taxon>Bacillales</taxon>
        <taxon>Bacillaceae</taxon>
        <taxon>Piscibacillus</taxon>
    </lineage>
</organism>
<sequence>MTARYLNQDHRLYRDSLKKFLDQEVRPYFDKWEENRLIPRDLWTKMGENGFLCPWVDEAYGGLNADFGYSVVFNEEIERVGSGMVGFGLHNDIVVPYFETYGSDKQKNRWIPKCVTGEYVTAIAMTEPDAGSDLAGIKTTAMKQGDHYVLNGQKTFITNGIHADLIIVVAKTDLKAEPAHKGISLFVVEKDMPGFSRGRKLDKVGLHSQDTAELFFEDVKVPKENLLGDDGSGFYYLMDQLQQERLTVAISAQVSAEEMLEVTKDYVTERKAFGKPISKIQTVQHKVAEMATEISVGRSFLDDVIERHMKNESVVTEVSMAKWWITDMARRVATTCMQLHGGYGYMEEYEIARRYRDIPVSSIYAGTNDIMKNIIAKNMGL</sequence>
<keyword evidence="5" id="KW-0560">Oxidoreductase</keyword>
<name>A0ABW5QAS1_9BACI</name>
<dbReference type="PANTHER" id="PTHR43884">
    <property type="entry name" value="ACYL-COA DEHYDROGENASE"/>
    <property type="match status" value="1"/>
</dbReference>
<dbReference type="InterPro" id="IPR013786">
    <property type="entry name" value="AcylCoA_DH/ox_N"/>
</dbReference>
<evidence type="ECO:0000259" key="6">
    <source>
        <dbReference type="Pfam" id="PF00441"/>
    </source>
</evidence>
<evidence type="ECO:0000256" key="1">
    <source>
        <dbReference type="ARBA" id="ARBA00001974"/>
    </source>
</evidence>
<evidence type="ECO:0000256" key="3">
    <source>
        <dbReference type="ARBA" id="ARBA00022630"/>
    </source>
</evidence>
<dbReference type="InterPro" id="IPR009075">
    <property type="entry name" value="AcylCo_DH/oxidase_C"/>
</dbReference>
<feature type="domain" description="Acyl-CoA dehydrogenase/oxidase N-terminal" evidence="8">
    <location>
        <begin position="8"/>
        <end position="118"/>
    </location>
</feature>
<dbReference type="InterPro" id="IPR006091">
    <property type="entry name" value="Acyl-CoA_Oxase/DH_mid-dom"/>
</dbReference>
<evidence type="ECO:0000256" key="2">
    <source>
        <dbReference type="ARBA" id="ARBA00009347"/>
    </source>
</evidence>
<evidence type="ECO:0000259" key="8">
    <source>
        <dbReference type="Pfam" id="PF02771"/>
    </source>
</evidence>
<evidence type="ECO:0000313" key="10">
    <source>
        <dbReference type="Proteomes" id="UP001597452"/>
    </source>
</evidence>
<dbReference type="SUPFAM" id="SSF47203">
    <property type="entry name" value="Acyl-CoA dehydrogenase C-terminal domain-like"/>
    <property type="match status" value="1"/>
</dbReference>
<evidence type="ECO:0000256" key="4">
    <source>
        <dbReference type="ARBA" id="ARBA00022827"/>
    </source>
</evidence>
<dbReference type="Pfam" id="PF02770">
    <property type="entry name" value="Acyl-CoA_dh_M"/>
    <property type="match status" value="1"/>
</dbReference>
<dbReference type="PROSITE" id="PS00072">
    <property type="entry name" value="ACYL_COA_DH_1"/>
    <property type="match status" value="1"/>
</dbReference>
<dbReference type="SUPFAM" id="SSF56645">
    <property type="entry name" value="Acyl-CoA dehydrogenase NM domain-like"/>
    <property type="match status" value="1"/>
</dbReference>
<feature type="domain" description="Acyl-CoA oxidase/dehydrogenase middle" evidence="7">
    <location>
        <begin position="122"/>
        <end position="219"/>
    </location>
</feature>
<dbReference type="InterPro" id="IPR036250">
    <property type="entry name" value="AcylCo_DH-like_C"/>
</dbReference>
<dbReference type="InterPro" id="IPR006089">
    <property type="entry name" value="Acyl-CoA_DH_CS"/>
</dbReference>
<dbReference type="InterPro" id="IPR046373">
    <property type="entry name" value="Acyl-CoA_Oxase/DH_mid-dom_sf"/>
</dbReference>